<organism evidence="2 3">
    <name type="scientific">Cercophora newfieldiana</name>
    <dbReference type="NCBI Taxonomy" id="92897"/>
    <lineage>
        <taxon>Eukaryota</taxon>
        <taxon>Fungi</taxon>
        <taxon>Dikarya</taxon>
        <taxon>Ascomycota</taxon>
        <taxon>Pezizomycotina</taxon>
        <taxon>Sordariomycetes</taxon>
        <taxon>Sordariomycetidae</taxon>
        <taxon>Sordariales</taxon>
        <taxon>Lasiosphaeriaceae</taxon>
        <taxon>Cercophora</taxon>
    </lineage>
</organism>
<proteinExistence type="predicted"/>
<comment type="caution">
    <text evidence="2">The sequence shown here is derived from an EMBL/GenBank/DDBJ whole genome shotgun (WGS) entry which is preliminary data.</text>
</comment>
<evidence type="ECO:0000256" key="1">
    <source>
        <dbReference type="SAM" id="MobiDB-lite"/>
    </source>
</evidence>
<feature type="region of interest" description="Disordered" evidence="1">
    <location>
        <begin position="62"/>
        <end position="86"/>
    </location>
</feature>
<evidence type="ECO:0000313" key="3">
    <source>
        <dbReference type="Proteomes" id="UP001174936"/>
    </source>
</evidence>
<keyword evidence="3" id="KW-1185">Reference proteome</keyword>
<dbReference type="AlphaFoldDB" id="A0AA40CMQ3"/>
<evidence type="ECO:0000313" key="2">
    <source>
        <dbReference type="EMBL" id="KAK0644092.1"/>
    </source>
</evidence>
<gene>
    <name evidence="2" type="ORF">B0T16DRAFT_417127</name>
</gene>
<sequence length="199" mass="22279">MCAEFCSGNTRCLTFTFLPHLVRDAGVEGNCYLHAYFDHEEWGVDGEWSGKLTTIPTTWKATSTSTSTSTTKTSTSTSTTVAPPPTTTMINPMPTAEHPDWNVFFRFQDWSWPPPFEPPLPCGWGVFWQPGGDFDPCLIPELQDKEDDCDQFYDFPSGVPKIFLEFNPWGFTDCLYGRPPTPTDVAAVTTDELEDLGII</sequence>
<accession>A0AA40CMQ3</accession>
<dbReference type="Proteomes" id="UP001174936">
    <property type="component" value="Unassembled WGS sequence"/>
</dbReference>
<reference evidence="2" key="1">
    <citation type="submission" date="2023-06" db="EMBL/GenBank/DDBJ databases">
        <title>Genome-scale phylogeny and comparative genomics of the fungal order Sordariales.</title>
        <authorList>
            <consortium name="Lawrence Berkeley National Laboratory"/>
            <person name="Hensen N."/>
            <person name="Bonometti L."/>
            <person name="Westerberg I."/>
            <person name="Brannstrom I.O."/>
            <person name="Guillou S."/>
            <person name="Cros-Aarteil S."/>
            <person name="Calhoun S."/>
            <person name="Haridas S."/>
            <person name="Kuo A."/>
            <person name="Mondo S."/>
            <person name="Pangilinan J."/>
            <person name="Riley R."/>
            <person name="Labutti K."/>
            <person name="Andreopoulos B."/>
            <person name="Lipzen A."/>
            <person name="Chen C."/>
            <person name="Yanf M."/>
            <person name="Daum C."/>
            <person name="Ng V."/>
            <person name="Clum A."/>
            <person name="Steindorff A."/>
            <person name="Ohm R."/>
            <person name="Martin F."/>
            <person name="Silar P."/>
            <person name="Natvig D."/>
            <person name="Lalanne C."/>
            <person name="Gautier V."/>
            <person name="Ament-Velasquez S.L."/>
            <person name="Kruys A."/>
            <person name="Hutchinson M.I."/>
            <person name="Powell A.J."/>
            <person name="Barry K."/>
            <person name="Miller A.N."/>
            <person name="Grigoriev I.V."/>
            <person name="Debuchy R."/>
            <person name="Gladieux P."/>
            <person name="Thoren M.H."/>
            <person name="Johannesson H."/>
        </authorList>
    </citation>
    <scope>NUCLEOTIDE SEQUENCE</scope>
    <source>
        <strain evidence="2">SMH2532-1</strain>
    </source>
</reference>
<protein>
    <submittedName>
        <fullName evidence="2">Uncharacterized protein</fullName>
    </submittedName>
</protein>
<dbReference type="EMBL" id="JAULSV010000005">
    <property type="protein sequence ID" value="KAK0644092.1"/>
    <property type="molecule type" value="Genomic_DNA"/>
</dbReference>
<name>A0AA40CMQ3_9PEZI</name>